<reference evidence="3" key="2">
    <citation type="journal article" date="2021" name="PeerJ">
        <title>Extensive microbial diversity within the chicken gut microbiome revealed by metagenomics and culture.</title>
        <authorList>
            <person name="Gilroy R."/>
            <person name="Ravi A."/>
            <person name="Getino M."/>
            <person name="Pursley I."/>
            <person name="Horton D.L."/>
            <person name="Alikhan N.F."/>
            <person name="Baker D."/>
            <person name="Gharbi K."/>
            <person name="Hall N."/>
            <person name="Watson M."/>
            <person name="Adriaenssens E.M."/>
            <person name="Foster-Nyarko E."/>
            <person name="Jarju S."/>
            <person name="Secka A."/>
            <person name="Antonio M."/>
            <person name="Oren A."/>
            <person name="Chaudhuri R.R."/>
            <person name="La Ragione R."/>
            <person name="Hildebrand F."/>
            <person name="Pallen M.J."/>
        </authorList>
    </citation>
    <scope>NUCLEOTIDE SEQUENCE</scope>
    <source>
        <strain evidence="3">ChiHcec3-11533</strain>
    </source>
</reference>
<keyword evidence="3" id="KW-0449">Lipoprotein</keyword>
<dbReference type="PROSITE" id="PS51257">
    <property type="entry name" value="PROKAR_LIPOPROTEIN"/>
    <property type="match status" value="1"/>
</dbReference>
<feature type="signal peptide" evidence="2">
    <location>
        <begin position="1"/>
        <end position="26"/>
    </location>
</feature>
<dbReference type="Proteomes" id="UP000824072">
    <property type="component" value="Unassembled WGS sequence"/>
</dbReference>
<comment type="caution">
    <text evidence="3">The sequence shown here is derived from an EMBL/GenBank/DDBJ whole genome shotgun (WGS) entry which is preliminary data.</text>
</comment>
<feature type="compositionally biased region" description="Polar residues" evidence="1">
    <location>
        <begin position="36"/>
        <end position="52"/>
    </location>
</feature>
<evidence type="ECO:0000256" key="1">
    <source>
        <dbReference type="SAM" id="MobiDB-lite"/>
    </source>
</evidence>
<proteinExistence type="predicted"/>
<name>A0A9D1IBP7_9FIRM</name>
<reference evidence="3" key="1">
    <citation type="submission" date="2020-10" db="EMBL/GenBank/DDBJ databases">
        <authorList>
            <person name="Gilroy R."/>
        </authorList>
    </citation>
    <scope>NUCLEOTIDE SEQUENCE</scope>
    <source>
        <strain evidence="3">ChiHcec3-11533</strain>
    </source>
</reference>
<sequence length="179" mass="19205">MKRNKWFFLTWTVVVAALVLAGCMNSANQTKDDPQVSMQPSASAGMNNTGDVGSSDMAGVEGSGAATRFDWGNNAAQVETAINNLSEISQSRVVVTGTTALVAVKYDPQYKGETTERIREMVAGAVREADPTIQTVAVTSEEEDVNDVFEISDKIRGGQSADDLAEDINRIVRNATTLR</sequence>
<evidence type="ECO:0000256" key="2">
    <source>
        <dbReference type="SAM" id="SignalP"/>
    </source>
</evidence>
<evidence type="ECO:0000313" key="3">
    <source>
        <dbReference type="EMBL" id="HIU34053.1"/>
    </source>
</evidence>
<dbReference type="InterPro" id="IPR019076">
    <property type="entry name" value="Spore_lipoprot_YhcN/YlaJ-like"/>
</dbReference>
<dbReference type="AlphaFoldDB" id="A0A9D1IBP7"/>
<keyword evidence="2" id="KW-0732">Signal</keyword>
<dbReference type="Pfam" id="PF09580">
    <property type="entry name" value="Spore_YhcN_YlaJ"/>
    <property type="match status" value="1"/>
</dbReference>
<feature type="region of interest" description="Disordered" evidence="1">
    <location>
        <begin position="29"/>
        <end position="59"/>
    </location>
</feature>
<organism evidence="3 4">
    <name type="scientific">Candidatus Pullichristensenella excrementigallinarum</name>
    <dbReference type="NCBI Taxonomy" id="2840907"/>
    <lineage>
        <taxon>Bacteria</taxon>
        <taxon>Bacillati</taxon>
        <taxon>Bacillota</taxon>
        <taxon>Clostridia</taxon>
        <taxon>Candidatus Pullichristensenella</taxon>
    </lineage>
</organism>
<protein>
    <submittedName>
        <fullName evidence="3">YhcN/YlaJ family sporulation lipoprotein</fullName>
    </submittedName>
</protein>
<dbReference type="EMBL" id="DVMU01000127">
    <property type="protein sequence ID" value="HIU34053.1"/>
    <property type="molecule type" value="Genomic_DNA"/>
</dbReference>
<accession>A0A9D1IBP7</accession>
<gene>
    <name evidence="3" type="ORF">IAB02_05770</name>
</gene>
<feature type="chain" id="PRO_5039234588" evidence="2">
    <location>
        <begin position="27"/>
        <end position="179"/>
    </location>
</feature>
<evidence type="ECO:0000313" key="4">
    <source>
        <dbReference type="Proteomes" id="UP000824072"/>
    </source>
</evidence>